<accession>X1RQ18</accession>
<reference evidence="2" key="1">
    <citation type="journal article" date="2014" name="Front. Microbiol.">
        <title>High frequency of phylogenetically diverse reductive dehalogenase-homologous genes in deep subseafloor sedimentary metagenomes.</title>
        <authorList>
            <person name="Kawai M."/>
            <person name="Futagami T."/>
            <person name="Toyoda A."/>
            <person name="Takaki Y."/>
            <person name="Nishi S."/>
            <person name="Hori S."/>
            <person name="Arai W."/>
            <person name="Tsubouchi T."/>
            <person name="Morono Y."/>
            <person name="Uchiyama I."/>
            <person name="Ito T."/>
            <person name="Fujiyama A."/>
            <person name="Inagaki F."/>
            <person name="Takami H."/>
        </authorList>
    </citation>
    <scope>NUCLEOTIDE SEQUENCE</scope>
    <source>
        <strain evidence="2">Expedition CK06-06</strain>
    </source>
</reference>
<name>X1RQ18_9ZZZZ</name>
<feature type="domain" description="Methyltransferase" evidence="1">
    <location>
        <begin position="19"/>
        <end position="105"/>
    </location>
</feature>
<proteinExistence type="predicted"/>
<organism evidence="2">
    <name type="scientific">marine sediment metagenome</name>
    <dbReference type="NCBI Taxonomy" id="412755"/>
    <lineage>
        <taxon>unclassified sequences</taxon>
        <taxon>metagenomes</taxon>
        <taxon>ecological metagenomes</taxon>
    </lineage>
</organism>
<evidence type="ECO:0000259" key="1">
    <source>
        <dbReference type="Pfam" id="PF13649"/>
    </source>
</evidence>
<dbReference type="InterPro" id="IPR041698">
    <property type="entry name" value="Methyltransf_25"/>
</dbReference>
<feature type="non-terminal residue" evidence="2">
    <location>
        <position position="1"/>
    </location>
</feature>
<sequence length="166" mass="19117">TDRLQIIVDYVENINGKKILDIGCCYGYFSHKLAQMGAEAVGIDICEPKIEVCKLLSDCYNLPPSNPKFYRSSYQEYLRNGGYFDIILFLSQFHHDIRANIKTAWNDLNLVSRHTDLLLIDLCEGTAGGCIQNWEPELMLQHTEFTELIPLKPSQRPRMLYALRKS</sequence>
<dbReference type="Pfam" id="PF13649">
    <property type="entry name" value="Methyltransf_25"/>
    <property type="match status" value="1"/>
</dbReference>
<gene>
    <name evidence="2" type="ORF">S12H4_10720</name>
</gene>
<dbReference type="EMBL" id="BARW01004646">
    <property type="protein sequence ID" value="GAI65275.1"/>
    <property type="molecule type" value="Genomic_DNA"/>
</dbReference>
<dbReference type="CDD" id="cd02440">
    <property type="entry name" value="AdoMet_MTases"/>
    <property type="match status" value="1"/>
</dbReference>
<evidence type="ECO:0000313" key="2">
    <source>
        <dbReference type="EMBL" id="GAI65275.1"/>
    </source>
</evidence>
<protein>
    <recommendedName>
        <fullName evidence="1">Methyltransferase domain-containing protein</fullName>
    </recommendedName>
</protein>
<dbReference type="SUPFAM" id="SSF53335">
    <property type="entry name" value="S-adenosyl-L-methionine-dependent methyltransferases"/>
    <property type="match status" value="1"/>
</dbReference>
<comment type="caution">
    <text evidence="2">The sequence shown here is derived from an EMBL/GenBank/DDBJ whole genome shotgun (WGS) entry which is preliminary data.</text>
</comment>
<dbReference type="AlphaFoldDB" id="X1RQ18"/>
<dbReference type="Gene3D" id="3.40.50.150">
    <property type="entry name" value="Vaccinia Virus protein VP39"/>
    <property type="match status" value="1"/>
</dbReference>
<dbReference type="InterPro" id="IPR029063">
    <property type="entry name" value="SAM-dependent_MTases_sf"/>
</dbReference>